<dbReference type="PaxDb" id="4081-Solyc10g084790.1.1"/>
<evidence type="ECO:0000313" key="2">
    <source>
        <dbReference type="Proteomes" id="UP000004994"/>
    </source>
</evidence>
<dbReference type="InParanoid" id="K4D3R3"/>
<reference evidence="1" key="2">
    <citation type="submission" date="2015-06" db="UniProtKB">
        <authorList>
            <consortium name="EnsemblPlants"/>
        </authorList>
    </citation>
    <scope>IDENTIFICATION</scope>
    <source>
        <strain evidence="1">cv. Heinz 1706</strain>
    </source>
</reference>
<sequence length="81" mass="8771">MDGLPGLHHFSSVHFISKQAPQLSPLLKSTVLSAALFTPYPVLYKFPYPQIRTHGARGIRATIESGMSALPRARGVNAADL</sequence>
<name>K4D3R3_SOLLC</name>
<dbReference type="HOGENOM" id="CLU_2578447_0_0_1"/>
<dbReference type="Gramene" id="Solyc10g084790.1.1">
    <property type="protein sequence ID" value="Solyc10g084790.1.1"/>
    <property type="gene ID" value="Solyc10g084790.1"/>
</dbReference>
<keyword evidence="2" id="KW-1185">Reference proteome</keyword>
<protein>
    <submittedName>
        <fullName evidence="1">Uncharacterized protein</fullName>
    </submittedName>
</protein>
<organism evidence="1">
    <name type="scientific">Solanum lycopersicum</name>
    <name type="common">Tomato</name>
    <name type="synonym">Lycopersicon esculentum</name>
    <dbReference type="NCBI Taxonomy" id="4081"/>
    <lineage>
        <taxon>Eukaryota</taxon>
        <taxon>Viridiplantae</taxon>
        <taxon>Streptophyta</taxon>
        <taxon>Embryophyta</taxon>
        <taxon>Tracheophyta</taxon>
        <taxon>Spermatophyta</taxon>
        <taxon>Magnoliopsida</taxon>
        <taxon>eudicotyledons</taxon>
        <taxon>Gunneridae</taxon>
        <taxon>Pentapetalae</taxon>
        <taxon>asterids</taxon>
        <taxon>lamiids</taxon>
        <taxon>Solanales</taxon>
        <taxon>Solanaceae</taxon>
        <taxon>Solanoideae</taxon>
        <taxon>Solaneae</taxon>
        <taxon>Solanum</taxon>
        <taxon>Solanum subgen. Lycopersicon</taxon>
    </lineage>
</organism>
<dbReference type="EnsemblPlants" id="Solyc10g084790.1.1">
    <property type="protein sequence ID" value="Solyc10g084790.1.1"/>
    <property type="gene ID" value="Solyc10g084790.1"/>
</dbReference>
<reference evidence="1" key="1">
    <citation type="journal article" date="2012" name="Nature">
        <title>The tomato genome sequence provides insights into fleshy fruit evolution.</title>
        <authorList>
            <consortium name="Tomato Genome Consortium"/>
        </authorList>
    </citation>
    <scope>NUCLEOTIDE SEQUENCE [LARGE SCALE GENOMIC DNA]</scope>
    <source>
        <strain evidence="1">cv. Heinz 1706</strain>
    </source>
</reference>
<proteinExistence type="predicted"/>
<accession>K4D3R3</accession>
<evidence type="ECO:0000313" key="1">
    <source>
        <dbReference type="EnsemblPlants" id="Solyc10g084790.1.1"/>
    </source>
</evidence>
<dbReference type="AlphaFoldDB" id="K4D3R3"/>
<dbReference type="Proteomes" id="UP000004994">
    <property type="component" value="Chromosome 10"/>
</dbReference>